<keyword evidence="8 14" id="KW-0675">Receptor</keyword>
<evidence type="ECO:0000256" key="9">
    <source>
        <dbReference type="ARBA" id="ARBA00023237"/>
    </source>
</evidence>
<dbReference type="GO" id="GO:0009279">
    <property type="term" value="C:cell outer membrane"/>
    <property type="evidence" value="ECO:0007669"/>
    <property type="project" value="UniProtKB-SubCell"/>
</dbReference>
<reference evidence="14 15" key="1">
    <citation type="journal article" date="2019" name="ISME J.">
        <title>Insights into ecological role of a new deltaproteobacterial order Candidatus Acidulodesulfobacterales by metagenomics and metatranscriptomics.</title>
        <authorList>
            <person name="Tan S."/>
            <person name="Liu J."/>
            <person name="Fang Y."/>
            <person name="Hedlund B.P."/>
            <person name="Lian Z.H."/>
            <person name="Huang L.Y."/>
            <person name="Li J.T."/>
            <person name="Huang L.N."/>
            <person name="Li W.J."/>
            <person name="Jiang H.C."/>
            <person name="Dong H.L."/>
            <person name="Shu W.S."/>
        </authorList>
    </citation>
    <scope>NUCLEOTIDE SEQUENCE [LARGE SCALE GENOMIC DNA]</scope>
    <source>
        <strain evidence="14">AP2</strain>
    </source>
</reference>
<comment type="subcellular location">
    <subcellularLocation>
        <location evidence="1 10">Cell outer membrane</location>
        <topology evidence="1 10">Multi-pass membrane protein</topology>
    </subcellularLocation>
</comment>
<organism evidence="14 15">
    <name type="scientific">Acididesulfobacter guangdongensis</name>
    <dbReference type="NCBI Taxonomy" id="2597225"/>
    <lineage>
        <taxon>Bacteria</taxon>
        <taxon>Deltaproteobacteria</taxon>
        <taxon>Candidatus Acidulodesulfobacterales</taxon>
        <taxon>Candidatus Acididesulfobacter</taxon>
    </lineage>
</organism>
<dbReference type="Pfam" id="PF07715">
    <property type="entry name" value="Plug"/>
    <property type="match status" value="1"/>
</dbReference>
<keyword evidence="4 10" id="KW-0812">Transmembrane</keyword>
<gene>
    <name evidence="14" type="ORF">EVJ46_03310</name>
</gene>
<feature type="domain" description="TonB-dependent receptor plug" evidence="13">
    <location>
        <begin position="54"/>
        <end position="165"/>
    </location>
</feature>
<feature type="domain" description="TonB-dependent receptor-like beta-barrel" evidence="12">
    <location>
        <begin position="268"/>
        <end position="725"/>
    </location>
</feature>
<name>A0A519BJK5_ACIG2</name>
<dbReference type="SUPFAM" id="SSF56935">
    <property type="entry name" value="Porins"/>
    <property type="match status" value="1"/>
</dbReference>
<proteinExistence type="inferred from homology"/>
<sequence>MMLLFNTGLANADSNSATVSQTANTTNANTKKAIKIAKITKEAKELKKKVPLKATYTENIISAKTVRNASPMQNAQTILASKPSIDAFSTGPNGMNSTVTFRAFQGDQFSETFDGIPMNNPFNGYATNGADMYNSIPFTLNDISNINIYNGINNPSVNSYNSLGGTINFQPRQPSKHFDASAGIGYGSFDTINWNALINTGSVDGFRQLFAINRQTSGGWEQNVNDQNTNFYYAGILPYNSGLSEVSAYLIVNQNAGYQSNEIPLPLLNQYGYDYYFPLNDLYYYNTDMRLNAIIGDKSYISRYMTMSAKAYFTNDNYRDREFNNPNLTQYQRNLFGLYDAYASKYNSPQQTYQLYGQITSTFGFTPKIELKLPYDNFVTAGGNVQYSLGHSTSFEAASYNVPEILSGPLQNDNWDEHYNSVMANGYVQDNISLLGGHIHITPGLKYLYQYDSSNDDSTLGYSGYYVPAGSISNAGTFLSPTVGINYLPVKHLSFYAAWGRNIKFANIGDYYDSVSQYNRSTGNYINLPLVLKPEYVNDYEIGTRYKRNGFYGMLDFYRENFTNTFISVPVPGIPLSAGLDETINGGNSQYEGMEVSLSQHLGHLLLGHWTIYGNYSYNQAVFTSTFTTDNSDGKVTAGESLGDTPKDMANIGLRWGYKYMHQHIKAHLSSKFVGSYFTNESQTGLPNGMSVPPYFIMNLGVSDYIPVKASGLKGVKVALYVDNIFNREYYPEAYANNYGNSVYPEGYLSVMPGMPRFVFASATVKF</sequence>
<dbReference type="InterPro" id="IPR039426">
    <property type="entry name" value="TonB-dep_rcpt-like"/>
</dbReference>
<accession>A0A519BJK5</accession>
<keyword evidence="6 11" id="KW-0798">TonB box</keyword>
<comment type="similarity">
    <text evidence="10 11">Belongs to the TonB-dependent receptor family.</text>
</comment>
<dbReference type="InterPro" id="IPR010917">
    <property type="entry name" value="TonB_rcpt_CS"/>
</dbReference>
<dbReference type="Proteomes" id="UP000316562">
    <property type="component" value="Unassembled WGS sequence"/>
</dbReference>
<keyword evidence="3 10" id="KW-1134">Transmembrane beta strand</keyword>
<evidence type="ECO:0000313" key="15">
    <source>
        <dbReference type="Proteomes" id="UP000316562"/>
    </source>
</evidence>
<keyword evidence="9 10" id="KW-0998">Cell outer membrane</keyword>
<evidence type="ECO:0000259" key="12">
    <source>
        <dbReference type="Pfam" id="PF00593"/>
    </source>
</evidence>
<keyword evidence="7 10" id="KW-0472">Membrane</keyword>
<evidence type="ECO:0000256" key="4">
    <source>
        <dbReference type="ARBA" id="ARBA00022692"/>
    </source>
</evidence>
<dbReference type="Pfam" id="PF00593">
    <property type="entry name" value="TonB_dep_Rec_b-barrel"/>
    <property type="match status" value="1"/>
</dbReference>
<dbReference type="Gene3D" id="2.170.130.10">
    <property type="entry name" value="TonB-dependent receptor, plug domain"/>
    <property type="match status" value="1"/>
</dbReference>
<evidence type="ECO:0000256" key="11">
    <source>
        <dbReference type="RuleBase" id="RU003357"/>
    </source>
</evidence>
<keyword evidence="2 10" id="KW-0813">Transport</keyword>
<dbReference type="EMBL" id="SGBC01000001">
    <property type="protein sequence ID" value="RZD17454.1"/>
    <property type="molecule type" value="Genomic_DNA"/>
</dbReference>
<evidence type="ECO:0000256" key="7">
    <source>
        <dbReference type="ARBA" id="ARBA00023136"/>
    </source>
</evidence>
<keyword evidence="5" id="KW-0732">Signal</keyword>
<evidence type="ECO:0000256" key="6">
    <source>
        <dbReference type="ARBA" id="ARBA00023077"/>
    </source>
</evidence>
<dbReference type="PANTHER" id="PTHR30069">
    <property type="entry name" value="TONB-DEPENDENT OUTER MEMBRANE RECEPTOR"/>
    <property type="match status" value="1"/>
</dbReference>
<dbReference type="InterPro" id="IPR000531">
    <property type="entry name" value="Beta-barrel_TonB"/>
</dbReference>
<evidence type="ECO:0000256" key="2">
    <source>
        <dbReference type="ARBA" id="ARBA00022448"/>
    </source>
</evidence>
<dbReference type="InterPro" id="IPR037066">
    <property type="entry name" value="Plug_dom_sf"/>
</dbReference>
<dbReference type="InterPro" id="IPR012910">
    <property type="entry name" value="Plug_dom"/>
</dbReference>
<dbReference type="PROSITE" id="PS52016">
    <property type="entry name" value="TONB_DEPENDENT_REC_3"/>
    <property type="match status" value="1"/>
</dbReference>
<protein>
    <submittedName>
        <fullName evidence="14">TonB-dependent receptor</fullName>
    </submittedName>
</protein>
<dbReference type="Gene3D" id="2.40.170.20">
    <property type="entry name" value="TonB-dependent receptor, beta-barrel domain"/>
    <property type="match status" value="1"/>
</dbReference>
<evidence type="ECO:0000256" key="10">
    <source>
        <dbReference type="PROSITE-ProRule" id="PRU01360"/>
    </source>
</evidence>
<dbReference type="InterPro" id="IPR036942">
    <property type="entry name" value="Beta-barrel_TonB_sf"/>
</dbReference>
<dbReference type="PROSITE" id="PS01156">
    <property type="entry name" value="TONB_DEPENDENT_REC_2"/>
    <property type="match status" value="1"/>
</dbReference>
<comment type="caution">
    <text evidence="14">The sequence shown here is derived from an EMBL/GenBank/DDBJ whole genome shotgun (WGS) entry which is preliminary data.</text>
</comment>
<evidence type="ECO:0000259" key="13">
    <source>
        <dbReference type="Pfam" id="PF07715"/>
    </source>
</evidence>
<evidence type="ECO:0000256" key="5">
    <source>
        <dbReference type="ARBA" id="ARBA00022729"/>
    </source>
</evidence>
<dbReference type="AlphaFoldDB" id="A0A519BJK5"/>
<dbReference type="PANTHER" id="PTHR30069:SF29">
    <property type="entry name" value="HEMOGLOBIN AND HEMOGLOBIN-HAPTOGLOBIN-BINDING PROTEIN 1-RELATED"/>
    <property type="match status" value="1"/>
</dbReference>
<evidence type="ECO:0000256" key="1">
    <source>
        <dbReference type="ARBA" id="ARBA00004571"/>
    </source>
</evidence>
<dbReference type="GO" id="GO:0015344">
    <property type="term" value="F:siderophore uptake transmembrane transporter activity"/>
    <property type="evidence" value="ECO:0007669"/>
    <property type="project" value="TreeGrafter"/>
</dbReference>
<dbReference type="GO" id="GO:0044718">
    <property type="term" value="P:siderophore transmembrane transport"/>
    <property type="evidence" value="ECO:0007669"/>
    <property type="project" value="TreeGrafter"/>
</dbReference>
<evidence type="ECO:0000256" key="3">
    <source>
        <dbReference type="ARBA" id="ARBA00022452"/>
    </source>
</evidence>
<evidence type="ECO:0000313" key="14">
    <source>
        <dbReference type="EMBL" id="RZD17454.1"/>
    </source>
</evidence>
<evidence type="ECO:0000256" key="8">
    <source>
        <dbReference type="ARBA" id="ARBA00023170"/>
    </source>
</evidence>